<dbReference type="InterPro" id="IPR001547">
    <property type="entry name" value="Glyco_hydro_5"/>
</dbReference>
<feature type="domain" description="Glycoside hydrolase family 5" evidence="7">
    <location>
        <begin position="101"/>
        <end position="369"/>
    </location>
</feature>
<keyword evidence="9" id="KW-1185">Reference proteome</keyword>
<evidence type="ECO:0000313" key="8">
    <source>
        <dbReference type="EMBL" id="SSD59623.1"/>
    </source>
</evidence>
<keyword evidence="2 5" id="KW-0378">Hydrolase</keyword>
<keyword evidence="4" id="KW-0961">Cell wall biogenesis/degradation</keyword>
<dbReference type="GO" id="GO:0004338">
    <property type="term" value="F:glucan exo-1,3-beta-glucosidase activity"/>
    <property type="evidence" value="ECO:0007669"/>
    <property type="project" value="TreeGrafter"/>
</dbReference>
<organism evidence="8 9">
    <name type="scientific">Saccharomycodes ludwigii</name>
    <dbReference type="NCBI Taxonomy" id="36035"/>
    <lineage>
        <taxon>Eukaryota</taxon>
        <taxon>Fungi</taxon>
        <taxon>Dikarya</taxon>
        <taxon>Ascomycota</taxon>
        <taxon>Saccharomycotina</taxon>
        <taxon>Saccharomycetes</taxon>
        <taxon>Saccharomycodales</taxon>
        <taxon>Saccharomycodaceae</taxon>
        <taxon>Saccharomycodes</taxon>
    </lineage>
</organism>
<evidence type="ECO:0000256" key="2">
    <source>
        <dbReference type="ARBA" id="ARBA00022801"/>
    </source>
</evidence>
<dbReference type="AlphaFoldDB" id="A0A376B4M9"/>
<evidence type="ECO:0000256" key="4">
    <source>
        <dbReference type="ARBA" id="ARBA00023316"/>
    </source>
</evidence>
<evidence type="ECO:0000256" key="6">
    <source>
        <dbReference type="SAM" id="Phobius"/>
    </source>
</evidence>
<dbReference type="SUPFAM" id="SSF51445">
    <property type="entry name" value="(Trans)glycosidases"/>
    <property type="match status" value="1"/>
</dbReference>
<dbReference type="InterPro" id="IPR050386">
    <property type="entry name" value="Glycosyl_hydrolase_5"/>
</dbReference>
<protein>
    <submittedName>
        <fullName evidence="8">Related to Glucan 1,3-beta-glucosidase 2</fullName>
    </submittedName>
</protein>
<evidence type="ECO:0000313" key="9">
    <source>
        <dbReference type="Proteomes" id="UP000262825"/>
    </source>
</evidence>
<dbReference type="Proteomes" id="UP000262825">
    <property type="component" value="Unassembled WGS sequence"/>
</dbReference>
<gene>
    <name evidence="8" type="ORF">SCODWIG_01384</name>
</gene>
<keyword evidence="6" id="KW-0812">Transmembrane</keyword>
<feature type="transmembrane region" description="Helical" evidence="6">
    <location>
        <begin position="522"/>
        <end position="541"/>
    </location>
</feature>
<dbReference type="Gene3D" id="3.20.20.80">
    <property type="entry name" value="Glycosidases"/>
    <property type="match status" value="1"/>
</dbReference>
<evidence type="ECO:0000259" key="7">
    <source>
        <dbReference type="Pfam" id="PF00150"/>
    </source>
</evidence>
<keyword evidence="6" id="KW-1133">Transmembrane helix</keyword>
<keyword evidence="6" id="KW-0472">Membrane</keyword>
<dbReference type="VEuPathDB" id="FungiDB:SCODWIG_01384"/>
<evidence type="ECO:0000256" key="3">
    <source>
        <dbReference type="ARBA" id="ARBA00023295"/>
    </source>
</evidence>
<dbReference type="Pfam" id="PF00150">
    <property type="entry name" value="Cellulase"/>
    <property type="match status" value="1"/>
</dbReference>
<reference evidence="9" key="1">
    <citation type="submission" date="2018-06" db="EMBL/GenBank/DDBJ databases">
        <authorList>
            <person name="Guldener U."/>
        </authorList>
    </citation>
    <scope>NUCLEOTIDE SEQUENCE [LARGE SCALE GENOMIC DNA]</scope>
    <source>
        <strain evidence="9">UTAD17</strain>
    </source>
</reference>
<evidence type="ECO:0000256" key="1">
    <source>
        <dbReference type="ARBA" id="ARBA00005641"/>
    </source>
</evidence>
<name>A0A376B4M9_9ASCO</name>
<proteinExistence type="inferred from homology"/>
<dbReference type="OrthoDB" id="62120at2759"/>
<dbReference type="GO" id="GO:0071555">
    <property type="term" value="P:cell wall organization"/>
    <property type="evidence" value="ECO:0007669"/>
    <property type="project" value="UniProtKB-KW"/>
</dbReference>
<dbReference type="InterPro" id="IPR017853">
    <property type="entry name" value="GH"/>
</dbReference>
<dbReference type="PANTHER" id="PTHR31297:SF9">
    <property type="entry name" value="GLUCAN 1,3-BETA-GLUCOSIDASE 2"/>
    <property type="match status" value="1"/>
</dbReference>
<dbReference type="GO" id="GO:0009986">
    <property type="term" value="C:cell surface"/>
    <property type="evidence" value="ECO:0007669"/>
    <property type="project" value="TreeGrafter"/>
</dbReference>
<keyword evidence="3 5" id="KW-0326">Glycosidase</keyword>
<dbReference type="GO" id="GO:0009251">
    <property type="term" value="P:glucan catabolic process"/>
    <property type="evidence" value="ECO:0007669"/>
    <property type="project" value="TreeGrafter"/>
</dbReference>
<comment type="similarity">
    <text evidence="1 5">Belongs to the glycosyl hydrolase 5 (cellulase A) family.</text>
</comment>
<dbReference type="GO" id="GO:0005576">
    <property type="term" value="C:extracellular region"/>
    <property type="evidence" value="ECO:0007669"/>
    <property type="project" value="TreeGrafter"/>
</dbReference>
<sequence>MVIFLKKKIYNIISRLVSQQLPILVFSLFSLSNAALLTSNIKGITVGGWLVTEPYITPSLYKNAMNLSSSSDLIVDEYHIGYYLSYSQASSLLKTHLDTWITEADFQKIAQDGFNLVRIPIGYWAWKDNNSADSTTSTYLKGKYTYKDYFINVGQLQYLENALIWCEKYGLKAWIDLHGVPGSQNGFDNSGQRILNGPLGWLSTDVTNTLTTDILTDIFQTFLNGNKTYQDVVAGIEIVNEPLHGPIPINDVIQFYYKSLANFQQYYQETSNTTLIIHDAFEGLGFWNEHFNVLYKNVSSQYTNDTSVISSSKLLNDRTIIIDHHHYEVFTDGQLINSPYQRIRDIISYGDSLQMEQGYHPSVVGEWSGAITDCATWLNGVGIGSRYDGSYYGSATNFTTTSTGIPVGKCQSQLSVENWSSSYKTSVRQFIETQLVQFGNKSAGWIFWNWKTENAVEWDYLKLKEAKLFPHPFDDYKYYNKKDGSMKSSFQSQIALATSTDDTYSNKAVKLISNNGMNLNSIMKILLFLNIPLAITFLILYF</sequence>
<evidence type="ECO:0000256" key="5">
    <source>
        <dbReference type="RuleBase" id="RU361153"/>
    </source>
</evidence>
<dbReference type="EMBL" id="UFAJ01000173">
    <property type="protein sequence ID" value="SSD59623.1"/>
    <property type="molecule type" value="Genomic_DNA"/>
</dbReference>
<accession>A0A376B4M9</accession>
<dbReference type="PANTHER" id="PTHR31297">
    <property type="entry name" value="GLUCAN ENDO-1,6-BETA-GLUCOSIDASE B"/>
    <property type="match status" value="1"/>
</dbReference>